<gene>
    <name evidence="2" type="ORF">L2764_00170</name>
</gene>
<feature type="signal peptide" evidence="1">
    <location>
        <begin position="1"/>
        <end position="23"/>
    </location>
</feature>
<proteinExistence type="predicted"/>
<evidence type="ECO:0000313" key="2">
    <source>
        <dbReference type="EMBL" id="MCL1122934.1"/>
    </source>
</evidence>
<reference evidence="2 3" key="1">
    <citation type="submission" date="2022-01" db="EMBL/GenBank/DDBJ databases">
        <title>Whole genome-based taxonomy of the Shewanellaceae.</title>
        <authorList>
            <person name="Martin-Rodriguez A.J."/>
        </authorList>
    </citation>
    <scope>NUCLEOTIDE SEQUENCE [LARGE SCALE GENOMIC DNA]</scope>
    <source>
        <strain evidence="2 3">DSM 17177</strain>
    </source>
</reference>
<feature type="chain" id="PRO_5046466945" evidence="1">
    <location>
        <begin position="24"/>
        <end position="248"/>
    </location>
</feature>
<dbReference type="RefSeq" id="WP_248938214.1">
    <property type="nucleotide sequence ID" value="NZ_JAKIKS010000001.1"/>
</dbReference>
<protein>
    <submittedName>
        <fullName evidence="2">Uncharacterized protein</fullName>
    </submittedName>
</protein>
<dbReference type="EMBL" id="JAKIKS010000001">
    <property type="protein sequence ID" value="MCL1122934.1"/>
    <property type="molecule type" value="Genomic_DNA"/>
</dbReference>
<keyword evidence="1" id="KW-0732">Signal</keyword>
<dbReference type="Proteomes" id="UP001203423">
    <property type="component" value="Unassembled WGS sequence"/>
</dbReference>
<keyword evidence="3" id="KW-1185">Reference proteome</keyword>
<sequence length="248" mass="27562">MFSSISLCSLGSLCASSIFSRCATPGTNYFQTVKNQLSDLIQLKNPTKVKHLTDSYNVKHLTGANRDTYISPTGKGFKIGKGVDSVKDAEMERRSQRLNDIYSNPKFYGGKYANVGSLQLVTEDGRQKVATSFQLIKDAIPLQFKKSENGLGVSNVPETYEKVPQSALDELIKAGYNLWDVKPDNFVKIKNEQGSWDYLPIDAKLIGLTADARDESQPMSPRTEQVDQLQNEAKSRFAFGGKYVDKLV</sequence>
<organism evidence="2 3">
    <name type="scientific">Shewanella surugensis</name>
    <dbReference type="NCBI Taxonomy" id="212020"/>
    <lineage>
        <taxon>Bacteria</taxon>
        <taxon>Pseudomonadati</taxon>
        <taxon>Pseudomonadota</taxon>
        <taxon>Gammaproteobacteria</taxon>
        <taxon>Alteromonadales</taxon>
        <taxon>Shewanellaceae</taxon>
        <taxon>Shewanella</taxon>
    </lineage>
</organism>
<evidence type="ECO:0000256" key="1">
    <source>
        <dbReference type="SAM" id="SignalP"/>
    </source>
</evidence>
<evidence type="ECO:0000313" key="3">
    <source>
        <dbReference type="Proteomes" id="UP001203423"/>
    </source>
</evidence>
<name>A0ABT0L5U1_9GAMM</name>
<comment type="caution">
    <text evidence="2">The sequence shown here is derived from an EMBL/GenBank/DDBJ whole genome shotgun (WGS) entry which is preliminary data.</text>
</comment>
<accession>A0ABT0L5U1</accession>